<feature type="domain" description="SLH" evidence="3">
    <location>
        <begin position="472"/>
        <end position="531"/>
    </location>
</feature>
<evidence type="ECO:0000313" key="5">
    <source>
        <dbReference type="Proteomes" id="UP001260980"/>
    </source>
</evidence>
<dbReference type="InterPro" id="IPR008965">
    <property type="entry name" value="CBM2/CBM3_carb-bd_dom_sf"/>
</dbReference>
<dbReference type="CDD" id="cd08547">
    <property type="entry name" value="Type_II_cohesin"/>
    <property type="match status" value="1"/>
</dbReference>
<dbReference type="EMBL" id="JAWCUD010000003">
    <property type="protein sequence ID" value="MDU0202166.1"/>
    <property type="molecule type" value="Genomic_DNA"/>
</dbReference>
<comment type="caution">
    <text evidence="4">The sequence shown here is derived from an EMBL/GenBank/DDBJ whole genome shotgun (WGS) entry which is preliminary data.</text>
</comment>
<evidence type="ECO:0000256" key="2">
    <source>
        <dbReference type="SAM" id="SignalP"/>
    </source>
</evidence>
<proteinExistence type="predicted"/>
<feature type="domain" description="SLH" evidence="3">
    <location>
        <begin position="407"/>
        <end position="470"/>
    </location>
</feature>
<reference evidence="4 5" key="1">
    <citation type="submission" date="2023-10" db="EMBL/GenBank/DDBJ databases">
        <title>Paenibacillus strain PFR10 Genome sequencing and assembly.</title>
        <authorList>
            <person name="Kim I."/>
        </authorList>
    </citation>
    <scope>NUCLEOTIDE SEQUENCE [LARGE SCALE GENOMIC DNA]</scope>
    <source>
        <strain evidence="4 5">PFR10</strain>
    </source>
</reference>
<gene>
    <name evidence="4" type="ORF">RQP52_13770</name>
</gene>
<evidence type="ECO:0000256" key="1">
    <source>
        <dbReference type="SAM" id="MobiDB-lite"/>
    </source>
</evidence>
<dbReference type="InterPro" id="IPR051465">
    <property type="entry name" value="Cell_Envelope_Struct_Comp"/>
</dbReference>
<evidence type="ECO:0000259" key="3">
    <source>
        <dbReference type="PROSITE" id="PS51272"/>
    </source>
</evidence>
<dbReference type="RefSeq" id="WP_315952182.1">
    <property type="nucleotide sequence ID" value="NZ_JAWCUD010000003.1"/>
</dbReference>
<keyword evidence="5" id="KW-1185">Reference proteome</keyword>
<dbReference type="SUPFAM" id="SSF49384">
    <property type="entry name" value="Carbohydrate-binding domain"/>
    <property type="match status" value="1"/>
</dbReference>
<keyword evidence="2" id="KW-0732">Signal</keyword>
<evidence type="ECO:0000313" key="4">
    <source>
        <dbReference type="EMBL" id="MDU0202166.1"/>
    </source>
</evidence>
<dbReference type="InterPro" id="IPR001119">
    <property type="entry name" value="SLH_dom"/>
</dbReference>
<dbReference type="Proteomes" id="UP001260980">
    <property type="component" value="Unassembled WGS sequence"/>
</dbReference>
<dbReference type="Gene3D" id="2.60.40.680">
    <property type="match status" value="1"/>
</dbReference>
<dbReference type="Pfam" id="PF00395">
    <property type="entry name" value="SLH"/>
    <property type="match status" value="3"/>
</dbReference>
<feature type="chain" id="PRO_5045924962" evidence="2">
    <location>
        <begin position="29"/>
        <end position="593"/>
    </location>
</feature>
<dbReference type="PANTHER" id="PTHR43308:SF5">
    <property type="entry name" value="S-LAYER PROTEIN _ PEPTIDOGLYCAN ENDO-BETA-N-ACETYLGLUCOSAMINIDASE"/>
    <property type="match status" value="1"/>
</dbReference>
<organism evidence="4 5">
    <name type="scientific">Paenibacillus violae</name>
    <dbReference type="NCBI Taxonomy" id="3077234"/>
    <lineage>
        <taxon>Bacteria</taxon>
        <taxon>Bacillati</taxon>
        <taxon>Bacillota</taxon>
        <taxon>Bacilli</taxon>
        <taxon>Bacillales</taxon>
        <taxon>Paenibacillaceae</taxon>
        <taxon>Paenibacillus</taxon>
    </lineage>
</organism>
<feature type="region of interest" description="Disordered" evidence="1">
    <location>
        <begin position="175"/>
        <end position="203"/>
    </location>
</feature>
<name>A0ABU3RD36_9BACL</name>
<dbReference type="PANTHER" id="PTHR43308">
    <property type="entry name" value="OUTER MEMBRANE PROTEIN ALPHA-RELATED"/>
    <property type="match status" value="1"/>
</dbReference>
<feature type="domain" description="SLH" evidence="3">
    <location>
        <begin position="536"/>
        <end position="593"/>
    </location>
</feature>
<protein>
    <submittedName>
        <fullName evidence="4">S-layer homology domain-containing protein</fullName>
    </submittedName>
</protein>
<feature type="signal peptide" evidence="2">
    <location>
        <begin position="1"/>
        <end position="28"/>
    </location>
</feature>
<dbReference type="PROSITE" id="PS51272">
    <property type="entry name" value="SLH"/>
    <property type="match status" value="3"/>
</dbReference>
<feature type="compositionally biased region" description="Low complexity" evidence="1">
    <location>
        <begin position="189"/>
        <end position="203"/>
    </location>
</feature>
<accession>A0ABU3RD36</accession>
<sequence length="593" mass="63447">MKNYVKLAAYLMLMVSLTMSLLSTKSYAATAQPSFTVSFSSERVEEGQTVTMTIRGAQVTNLYGMEIVFTYDARRLQFVEKSGTQGVPDIIPNRELFPAGANLEVAPQVQGDRILYAITKTGQLPPSQGDVNLLSLNFTALAPGNADVTLVSVKLGASGSTPSIWTEGATSTLGISSKSAGGSPGPGAGPVLPSSTGTGTTDNNTNILQLTPTLSQETAKATLTAKQLKGLESLTGSNTSFHKTVSIHAVNGATGYALSIPSAFFQNTSGTKQLDIQTPLGTLTIVNDMLQNSDLAKSNNVVLSIRLADTSTFSSELKNSIGNHPVIDLNIEVDDQKLAWHNDKSPVTVSVAYQPSAEELLHPEHVNVWYIDDNGNVQRVPSGRYDAATGRVTFQTTHFSKYAIVYEIKSFADITDIAWARKAIEVLASKGIINGATDTTFGPSNHITRADFISLLVRTLGLKADYADGASFDDVKTSDYFFNSVSIARKLGITNGVDGNQFMPNAPISRQDLMVMTVRTLQLSNKLVFTSEASGLGAFTDNANVANYAKESVAALVKQGIISGDGTRLRPTDSMTRAEAAKLLYELYTKYIN</sequence>